<dbReference type="GO" id="GO:0003723">
    <property type="term" value="F:RNA binding"/>
    <property type="evidence" value="ECO:0007669"/>
    <property type="project" value="TreeGrafter"/>
</dbReference>
<dbReference type="InterPro" id="IPR022033">
    <property type="entry name" value="Rav1p_C"/>
</dbReference>
<evidence type="ECO:0000313" key="20">
    <source>
        <dbReference type="Proteomes" id="UP000593566"/>
    </source>
</evidence>
<evidence type="ECO:0000313" key="19">
    <source>
        <dbReference type="EMBL" id="KAF6224343.1"/>
    </source>
</evidence>
<dbReference type="EMBL" id="JACCJB010000009">
    <property type="protein sequence ID" value="KAF6224343.1"/>
    <property type="molecule type" value="Genomic_DNA"/>
</dbReference>
<dbReference type="Gene3D" id="2.130.10.10">
    <property type="entry name" value="YVTN repeat-like/Quinoprotein amine dehydrogenase"/>
    <property type="match status" value="1"/>
</dbReference>
<feature type="compositionally biased region" description="Polar residues" evidence="17">
    <location>
        <begin position="2362"/>
        <end position="2373"/>
    </location>
</feature>
<dbReference type="Pfam" id="PF17846">
    <property type="entry name" value="XRN_M"/>
    <property type="match status" value="1"/>
</dbReference>
<dbReference type="InterPro" id="IPR041412">
    <property type="entry name" value="Xrn1_helical"/>
</dbReference>
<reference evidence="19 20" key="1">
    <citation type="journal article" date="2020" name="Genomics">
        <title>Complete, high-quality genomes from long-read metagenomic sequencing of two wolf lichen thalli reveals enigmatic genome architecture.</title>
        <authorList>
            <person name="McKenzie S.K."/>
            <person name="Walston R.F."/>
            <person name="Allen J.L."/>
        </authorList>
    </citation>
    <scope>NUCLEOTIDE SEQUENCE [LARGE SCALE GENOMIC DNA]</scope>
    <source>
        <strain evidence="19">WasteWater1</strain>
    </source>
</reference>
<comment type="subcellular location">
    <subcellularLocation>
        <location evidence="1">Nucleus</location>
    </subcellularLocation>
</comment>
<organism evidence="19 20">
    <name type="scientific">Letharia lupina</name>
    <dbReference type="NCBI Taxonomy" id="560253"/>
    <lineage>
        <taxon>Eukaryota</taxon>
        <taxon>Fungi</taxon>
        <taxon>Dikarya</taxon>
        <taxon>Ascomycota</taxon>
        <taxon>Pezizomycotina</taxon>
        <taxon>Lecanoromycetes</taxon>
        <taxon>OSLEUM clade</taxon>
        <taxon>Lecanoromycetidae</taxon>
        <taxon>Lecanorales</taxon>
        <taxon>Lecanorineae</taxon>
        <taxon>Parmeliaceae</taxon>
        <taxon>Letharia</taxon>
    </lineage>
</organism>
<keyword evidence="11" id="KW-0175">Coiled coil</keyword>
<feature type="compositionally biased region" description="Pro residues" evidence="17">
    <location>
        <begin position="982"/>
        <end position="999"/>
    </location>
</feature>
<dbReference type="InterPro" id="IPR001680">
    <property type="entry name" value="WD40_rpt"/>
</dbReference>
<evidence type="ECO:0000256" key="7">
    <source>
        <dbReference type="ARBA" id="ARBA00022722"/>
    </source>
</evidence>
<dbReference type="GO" id="GO:0008270">
    <property type="term" value="F:zinc ion binding"/>
    <property type="evidence" value="ECO:0007669"/>
    <property type="project" value="UniProtKB-KW"/>
</dbReference>
<protein>
    <recommendedName>
        <fullName evidence="3">5'-3' exoribonuclease 2</fullName>
    </recommendedName>
</protein>
<evidence type="ECO:0000256" key="16">
    <source>
        <dbReference type="PROSITE-ProRule" id="PRU00047"/>
    </source>
</evidence>
<dbReference type="FunFam" id="3.40.50.12390:FF:000005">
    <property type="entry name" value="5'-3' exoribonuclease 2"/>
    <property type="match status" value="1"/>
</dbReference>
<comment type="function">
    <text evidence="14">Possesses 5'-&gt;3' exoribonuclease activity. Required for the processing of nuclear mRNA and rRNA precursors. May promote the termination of transcription by RNA polymerase II. Essential for vegetative cell growth and chromosome segregation.</text>
</comment>
<feature type="region of interest" description="Disordered" evidence="17">
    <location>
        <begin position="412"/>
        <end position="471"/>
    </location>
</feature>
<dbReference type="Gene3D" id="1.25.40.1050">
    <property type="match status" value="1"/>
</dbReference>
<evidence type="ECO:0000256" key="1">
    <source>
        <dbReference type="ARBA" id="ARBA00004123"/>
    </source>
</evidence>
<evidence type="ECO:0000259" key="18">
    <source>
        <dbReference type="PROSITE" id="PS50158"/>
    </source>
</evidence>
<dbReference type="GO" id="GO:0000956">
    <property type="term" value="P:nuclear-transcribed mRNA catabolic process"/>
    <property type="evidence" value="ECO:0007669"/>
    <property type="project" value="TreeGrafter"/>
</dbReference>
<dbReference type="GO" id="GO:0006397">
    <property type="term" value="P:mRNA processing"/>
    <property type="evidence" value="ECO:0007669"/>
    <property type="project" value="UniProtKB-KW"/>
</dbReference>
<dbReference type="RefSeq" id="XP_037153403.1">
    <property type="nucleotide sequence ID" value="XM_037301769.1"/>
</dbReference>
<feature type="region of interest" description="Disordered" evidence="17">
    <location>
        <begin position="527"/>
        <end position="601"/>
    </location>
</feature>
<feature type="region of interest" description="Disordered" evidence="17">
    <location>
        <begin position="2335"/>
        <end position="2373"/>
    </location>
</feature>
<dbReference type="SMART" id="SM00320">
    <property type="entry name" value="WD40"/>
    <property type="match status" value="4"/>
</dbReference>
<dbReference type="Pfam" id="PF12234">
    <property type="entry name" value="Rav1p_C"/>
    <property type="match status" value="1"/>
</dbReference>
<evidence type="ECO:0000256" key="13">
    <source>
        <dbReference type="ARBA" id="ARBA00023242"/>
    </source>
</evidence>
<comment type="subunit">
    <text evidence="15">Interacts with RAI1; the interaction is direct, stabilizes RAT1 protein structure and may stimulate its exoribonuclease activity. The interaction also stimulates RAI1 pyrophosphohydrolase activity, probably by recruiting it to mRNA substrates.</text>
</comment>
<keyword evidence="20" id="KW-1185">Reference proteome</keyword>
<accession>A0A8H6FDZ2</accession>
<name>A0A8H6FDZ2_9LECA</name>
<keyword evidence="6" id="KW-0507">mRNA processing</keyword>
<dbReference type="InterPro" id="IPR001878">
    <property type="entry name" value="Znf_CCHC"/>
</dbReference>
<feature type="compositionally biased region" description="Gly residues" evidence="17">
    <location>
        <begin position="890"/>
        <end position="908"/>
    </location>
</feature>
<feature type="region of interest" description="Disordered" evidence="17">
    <location>
        <begin position="878"/>
        <end position="1014"/>
    </location>
</feature>
<gene>
    <name evidence="19" type="ORF">HO133_010920</name>
</gene>
<proteinExistence type="inferred from homology"/>
<keyword evidence="16" id="KW-0862">Zinc</keyword>
<keyword evidence="4" id="KW-0806">Transcription termination</keyword>
<dbReference type="GO" id="GO:0005634">
    <property type="term" value="C:nucleus"/>
    <property type="evidence" value="ECO:0007669"/>
    <property type="project" value="UniProtKB-SubCell"/>
</dbReference>
<dbReference type="FunFam" id="3.40.50.12390:FF:000003">
    <property type="entry name" value="5'-3' exoribonuclease"/>
    <property type="match status" value="1"/>
</dbReference>
<dbReference type="PROSITE" id="PS50158">
    <property type="entry name" value="ZF_CCHC"/>
    <property type="match status" value="1"/>
</dbReference>
<evidence type="ECO:0000256" key="15">
    <source>
        <dbReference type="ARBA" id="ARBA00046943"/>
    </source>
</evidence>
<evidence type="ECO:0000256" key="6">
    <source>
        <dbReference type="ARBA" id="ARBA00022664"/>
    </source>
</evidence>
<dbReference type="Gene3D" id="3.40.50.12390">
    <property type="match status" value="2"/>
</dbReference>
<keyword evidence="16" id="KW-0479">Metal-binding</keyword>
<dbReference type="Proteomes" id="UP000593566">
    <property type="component" value="Unassembled WGS sequence"/>
</dbReference>
<dbReference type="InterPro" id="IPR015943">
    <property type="entry name" value="WD40/YVTN_repeat-like_dom_sf"/>
</dbReference>
<dbReference type="PANTHER" id="PTHR12341:SF41">
    <property type="entry name" value="5'-3' EXORIBONUCLEASE 2"/>
    <property type="match status" value="1"/>
</dbReference>
<keyword evidence="10" id="KW-0805">Transcription regulation</keyword>
<feature type="compositionally biased region" description="Basic and acidic residues" evidence="17">
    <location>
        <begin position="412"/>
        <end position="433"/>
    </location>
</feature>
<dbReference type="GO" id="GO:0006364">
    <property type="term" value="P:rRNA processing"/>
    <property type="evidence" value="ECO:0007669"/>
    <property type="project" value="UniProtKB-KW"/>
</dbReference>
<dbReference type="InterPro" id="IPR036322">
    <property type="entry name" value="WD40_repeat_dom_sf"/>
</dbReference>
<evidence type="ECO:0000256" key="8">
    <source>
        <dbReference type="ARBA" id="ARBA00022801"/>
    </source>
</evidence>
<evidence type="ECO:0000256" key="10">
    <source>
        <dbReference type="ARBA" id="ARBA00023015"/>
    </source>
</evidence>
<keyword evidence="16" id="KW-0863">Zinc-finger</keyword>
<evidence type="ECO:0000256" key="2">
    <source>
        <dbReference type="ARBA" id="ARBA00006994"/>
    </source>
</evidence>
<keyword evidence="5" id="KW-0698">rRNA processing</keyword>
<dbReference type="GO" id="GO:0004534">
    <property type="term" value="F:5'-3' RNA exonuclease activity"/>
    <property type="evidence" value="ECO:0007669"/>
    <property type="project" value="TreeGrafter"/>
</dbReference>
<evidence type="ECO:0000256" key="5">
    <source>
        <dbReference type="ARBA" id="ARBA00022552"/>
    </source>
</evidence>
<keyword evidence="12" id="KW-0804">Transcription</keyword>
<evidence type="ECO:0000256" key="12">
    <source>
        <dbReference type="ARBA" id="ARBA00023163"/>
    </source>
</evidence>
<feature type="compositionally biased region" description="Pro residues" evidence="17">
    <location>
        <begin position="928"/>
        <end position="975"/>
    </location>
</feature>
<feature type="compositionally biased region" description="Polar residues" evidence="17">
    <location>
        <begin position="542"/>
        <end position="559"/>
    </location>
</feature>
<dbReference type="GO" id="GO:0006353">
    <property type="term" value="P:DNA-templated transcription termination"/>
    <property type="evidence" value="ECO:0007669"/>
    <property type="project" value="UniProtKB-KW"/>
</dbReference>
<feature type="region of interest" description="Disordered" evidence="17">
    <location>
        <begin position="111"/>
        <end position="131"/>
    </location>
</feature>
<dbReference type="GeneID" id="59339310"/>
<feature type="domain" description="CCHC-type" evidence="18">
    <location>
        <begin position="270"/>
        <end position="284"/>
    </location>
</feature>
<evidence type="ECO:0000256" key="9">
    <source>
        <dbReference type="ARBA" id="ARBA00022839"/>
    </source>
</evidence>
<keyword evidence="9" id="KW-0269">Exonuclease</keyword>
<evidence type="ECO:0000256" key="3">
    <source>
        <dbReference type="ARBA" id="ARBA00013845"/>
    </source>
</evidence>
<dbReference type="InterPro" id="IPR027073">
    <property type="entry name" value="5_3_exoribonuclease"/>
</dbReference>
<dbReference type="PANTHER" id="PTHR12341">
    <property type="entry name" value="5'-&gt;3' EXORIBONUCLEASE"/>
    <property type="match status" value="1"/>
</dbReference>
<evidence type="ECO:0000256" key="4">
    <source>
        <dbReference type="ARBA" id="ARBA00022472"/>
    </source>
</evidence>
<comment type="similarity">
    <text evidence="2">Belongs to the 5'-3' exonuclease family. XRN2/RAT1 subfamily.</text>
</comment>
<dbReference type="CDD" id="cd18673">
    <property type="entry name" value="PIN_XRN1-2-like"/>
    <property type="match status" value="1"/>
</dbReference>
<keyword evidence="8" id="KW-0378">Hydrolase</keyword>
<evidence type="ECO:0000256" key="17">
    <source>
        <dbReference type="SAM" id="MobiDB-lite"/>
    </source>
</evidence>
<dbReference type="FunFam" id="1.25.40.1050:FF:000002">
    <property type="entry name" value="5'-3' exoribonuclease"/>
    <property type="match status" value="1"/>
</dbReference>
<evidence type="ECO:0000256" key="14">
    <source>
        <dbReference type="ARBA" id="ARBA00046137"/>
    </source>
</evidence>
<dbReference type="SUPFAM" id="SSF50978">
    <property type="entry name" value="WD40 repeat-like"/>
    <property type="match status" value="1"/>
</dbReference>
<dbReference type="Pfam" id="PF03159">
    <property type="entry name" value="XRN_N"/>
    <property type="match status" value="1"/>
</dbReference>
<keyword evidence="7" id="KW-0540">Nuclease</keyword>
<evidence type="ECO:0000256" key="11">
    <source>
        <dbReference type="ARBA" id="ARBA00023054"/>
    </source>
</evidence>
<keyword evidence="13" id="KW-0539">Nucleus</keyword>
<comment type="caution">
    <text evidence="19">The sequence shown here is derived from an EMBL/GenBank/DDBJ whole genome shotgun (WGS) entry which is preliminary data.</text>
</comment>
<dbReference type="InterPro" id="IPR004859">
    <property type="entry name" value="Xrn1_N"/>
</dbReference>
<sequence>MGVPALFRWLSQKYPKIISQVIEEKPGEVDGQEIPVSTAGPNPNGEEFDNLYLDMNGIVHPCSHPEDRPPPSTEEEMMLAIFKYTDRVVNMVRPRKLLLIAVDGVAPRAKMNQQRSRRFRSAQEAAQKDEDKEEFLKMLKSQNNGVVHEDATAMAQKKTWDSNAITPGTPFMDILAASLRYWCAYKVNTDPAWEKVKVIISDATVPGEGEHKIMEFIRSQRSSPEHDPNTRHVMYGLDADLIMLGLATHEPHFRVLREDVFFQESKARTCHICGQKGHIAEACKGEAKQKEGDFGEKDKALTDKPFIWLHVSVLREYLEAELHVPQATFRFDLERALDDWVFMCFFVGNDFLPHLPSLDIRENGIDTLIAIWRDNIPLMGGYVTKDGHVDLERAQFILDGLAKQEDAIFRRRRQTEERRDANAKRRKLEEQNRSRSQNNTVQRGRRGSPDYSSPSSGTIGRAKDPSIAPADMPLFVPGKGILTKEERAVTHDMVVNRGTVHKANAANKSAAAALKSQLLGGQIDLSSANQTEPSAGDGADGSGQNSTPQSADVTTTPVSASRKRKAELMEDGDAGTPSRDSPDVSNKPQADSDEPPPDNVRLWEEGYADRYYEQKFNVDPKDIAFRNNVARAYVEGLAWVLLYYFQGCPSWTWYYPYHYAPFAADFVELDKMNIKFEKGTPFKPFEQLMGVLPAASNHAIPEVFRSLMSDKDSEILDFYPPDFPIDLNGKKFAWQGVALLPFIDAKRLLEAMATRYPLLSADDVARNALGKDVLIMSNRHPLYEEIATNFYSKRQGSPKYKINPRISEGLAGKVEKNEDYIPQSSLIFPLEEGVMPNLDEDNSISVHYEMPHSVHIHKSMILRGVKSAPPTLDRADIEATKGRANSSGRSHGGAPLGGGRGSGRGRGGQINYSNDRPNPFAQHLNPGFAPPPNGYGRGAPPPGQFNGYPPPPPRAYFNGPPPPPQNGYYGGPPPVAQGRYNGPPPPPQPGYYNGPPPTPQNGYGKGGQHLNNHYEQSASSGDLVYHEETKDPIVLKRVVSLASMRTVLPGKPQAKLQAVCTALWEGQRLVAYISGNALVILGGPQSLIQTIYDDQLLALEAVVIDETTGKIAICSSAKVHIYKPYGKKEGALKWSFQSSLQVPSQCNSTLTLSWGSEEELLIGSSSLKLYQTVEEDALIWSRSLPRPVKIASFSYDASLIASTGYHDRLIKIWRRQSFGSDDTRFDFTYLPHPTAVTHIHWRRPHDRQQTLDHVLFSICADSKVRVWAATDPHGLQALQIWAEIDMQEAIQPRQIETPHQSRERYAFMIDSEDFRFATERAVQAASRDRQREHHALEHLLEVAKTSPELCIVVDRRGNMSAWGLENVGCKARKNTDKFNIAHVENVKLSFLQDVNPEQDNIQFLTFCSQEADSPFTLLVHHFDGRIMWYGSNLEELFDPSPRQQRLTPKALWTGHDGSVKKIVRSGSGKALISRTNDNEGLIWKQGNDRSGMALTRTSSLSCPEHIHRSCLLREGDFVINLHHHSISLWDARSPVAQLAVSCALQAEGKPLCLIPLPKSDTKSLCHYVATITSMMEAIVWKVNLPPRSQRHLDEDLIPSMESFCASELGMQDDLAFVLPVDPAGSLSAASDFLDTFAKDLAISYTDSGVLCAWTATLDLDKGSVNWLITSTTETGINKPSLASGSSIRKIAVVDSAKTGLTIWDSWSGQLEFDAKYGSSDSIQDLDWSSTPDEQSILAVGFPYKVKILAQMRYDYLNAGPAWVSIREIHIKDLTSHPIGDSTWLGSGNLIIGAGNQLYIYDKAVNTSNDKIMDLSIPVHQHQSLSIFDLVTYLNGPLPVFHPQFLAQCILAGKLDQVQRIIIGLYKALRFFVTGDDLDSFVTMRPSDFYTEQEGFSYAAKKEMRSSYADFVNDDEPETVTEELAASLNENLAKLAIPQLSSHEQLYLADIIECVATAEKQRRSMDENAMRYLLFFRQHIVRKSQAPAIQVSITWREIIWAYHSGSQDILVDLVSRQFHGRLLWEQARESGMFMWMTDLTALRAQFEVIARNEYTKTDEKNPIDCSLYYLALKKKSVLVGLWRMAAWNREQSGTQKLLRNDFSEARWKTAALKNAYALLGKRRFGMLDLNHLWTSADPLAEYAAAFFLLAGNLQDAINVCANQLHDLQLAIAVARVYDGDDSLVLRSLLEERVLPQAAFEGNRWLATWAFWMLGRRDMAVRVLISPVYTLINSPEAPNLQSKSYLSSDPALVVLYKQLRGKTLQALKGASKVSPRAEWDFVIQNARLYDRMGCDLLALDLVRNWEFLQQPKETTTNGAQLPDPRNMLRRRSSLVVDDTPIPRSPTEQKMKPMGKPAPTVFEEPSTNSLLDSFGF</sequence>